<protein>
    <submittedName>
        <fullName evidence="1">Uncharacterized protein</fullName>
    </submittedName>
</protein>
<dbReference type="AlphaFoldDB" id="A0A1I2SHY3"/>
<proteinExistence type="predicted"/>
<name>A0A1I2SHY3_9FIRM</name>
<keyword evidence="2" id="KW-1185">Reference proteome</keyword>
<dbReference type="RefSeq" id="WP_092470915.1">
    <property type="nucleotide sequence ID" value="NZ_FOOX01000005.1"/>
</dbReference>
<gene>
    <name evidence="1" type="ORF">SAMN05660649_01864</name>
</gene>
<dbReference type="EMBL" id="FOOX01000005">
    <property type="protein sequence ID" value="SFG50517.1"/>
    <property type="molecule type" value="Genomic_DNA"/>
</dbReference>
<reference evidence="2" key="1">
    <citation type="submission" date="2016-10" db="EMBL/GenBank/DDBJ databases">
        <authorList>
            <person name="Varghese N."/>
            <person name="Submissions S."/>
        </authorList>
    </citation>
    <scope>NUCLEOTIDE SEQUENCE [LARGE SCALE GENOMIC DNA]</scope>
    <source>
        <strain evidence="2">DSM 17038</strain>
    </source>
</reference>
<organism evidence="1 2">
    <name type="scientific">Desulfotruncus arcticus DSM 17038</name>
    <dbReference type="NCBI Taxonomy" id="1121424"/>
    <lineage>
        <taxon>Bacteria</taxon>
        <taxon>Bacillati</taxon>
        <taxon>Bacillota</taxon>
        <taxon>Clostridia</taxon>
        <taxon>Eubacteriales</taxon>
        <taxon>Desulfallaceae</taxon>
        <taxon>Desulfotruncus</taxon>
    </lineage>
</organism>
<evidence type="ECO:0000313" key="1">
    <source>
        <dbReference type="EMBL" id="SFG50517.1"/>
    </source>
</evidence>
<sequence>MYTNAITTGILSSVKIPCTLSSECEAIETACRINGLDGCRVARIKDTKHLEYLWVSEPLLDELADFNLIKKVDSIFETVDY</sequence>
<evidence type="ECO:0000313" key="2">
    <source>
        <dbReference type="Proteomes" id="UP000199337"/>
    </source>
</evidence>
<accession>A0A1I2SHY3</accession>
<dbReference type="Proteomes" id="UP000199337">
    <property type="component" value="Unassembled WGS sequence"/>
</dbReference>